<protein>
    <recommendedName>
        <fullName evidence="2">EccD-like transmembrane domain-containing protein</fullName>
    </recommendedName>
</protein>
<sequence length="68" mass="6913">IRTVWLAAAVTAGAALIIGIALIIPKKGLSPFWGRLSDIAESALLLALVPLCLAVLDVYASARGLAGS</sequence>
<gene>
    <name evidence="3" type="ORF">ADK38_20505</name>
</gene>
<keyword evidence="4" id="KW-1185">Reference proteome</keyword>
<reference evidence="3 4" key="1">
    <citation type="submission" date="2015-07" db="EMBL/GenBank/DDBJ databases">
        <authorList>
            <person name="Ju K.-S."/>
            <person name="Doroghazi J.R."/>
            <person name="Metcalf W.W."/>
        </authorList>
    </citation>
    <scope>NUCLEOTIDE SEQUENCE [LARGE SCALE GENOMIC DNA]</scope>
    <source>
        <strain evidence="3 4">NRRL B-3589</strain>
    </source>
</reference>
<dbReference type="InterPro" id="IPR044049">
    <property type="entry name" value="EccD_transm"/>
</dbReference>
<evidence type="ECO:0000256" key="1">
    <source>
        <dbReference type="SAM" id="Phobius"/>
    </source>
</evidence>
<proteinExistence type="predicted"/>
<dbReference type="Proteomes" id="UP000037020">
    <property type="component" value="Unassembled WGS sequence"/>
</dbReference>
<feature type="transmembrane region" description="Helical" evidence="1">
    <location>
        <begin position="6"/>
        <end position="24"/>
    </location>
</feature>
<comment type="caution">
    <text evidence="3">The sequence shown here is derived from an EMBL/GenBank/DDBJ whole genome shotgun (WGS) entry which is preliminary data.</text>
</comment>
<accession>A0ABR5J4G9</accession>
<dbReference type="Pfam" id="PF19053">
    <property type="entry name" value="EccD"/>
    <property type="match status" value="1"/>
</dbReference>
<evidence type="ECO:0000259" key="2">
    <source>
        <dbReference type="Pfam" id="PF19053"/>
    </source>
</evidence>
<name>A0ABR5J4G9_9ACTN</name>
<dbReference type="EMBL" id="LGUT01001748">
    <property type="protein sequence ID" value="KOG88305.1"/>
    <property type="molecule type" value="Genomic_DNA"/>
</dbReference>
<evidence type="ECO:0000313" key="3">
    <source>
        <dbReference type="EMBL" id="KOG88305.1"/>
    </source>
</evidence>
<evidence type="ECO:0000313" key="4">
    <source>
        <dbReference type="Proteomes" id="UP000037020"/>
    </source>
</evidence>
<keyword evidence="1" id="KW-0812">Transmembrane</keyword>
<feature type="domain" description="EccD-like transmembrane" evidence="2">
    <location>
        <begin position="2"/>
        <end position="65"/>
    </location>
</feature>
<feature type="non-terminal residue" evidence="3">
    <location>
        <position position="1"/>
    </location>
</feature>
<keyword evidence="1" id="KW-0472">Membrane</keyword>
<organism evidence="3 4">
    <name type="scientific">Streptomyces varsoviensis</name>
    <dbReference type="NCBI Taxonomy" id="67373"/>
    <lineage>
        <taxon>Bacteria</taxon>
        <taxon>Bacillati</taxon>
        <taxon>Actinomycetota</taxon>
        <taxon>Actinomycetes</taxon>
        <taxon>Kitasatosporales</taxon>
        <taxon>Streptomycetaceae</taxon>
        <taxon>Streptomyces</taxon>
    </lineage>
</organism>
<keyword evidence="1" id="KW-1133">Transmembrane helix</keyword>
<feature type="transmembrane region" description="Helical" evidence="1">
    <location>
        <begin position="44"/>
        <end position="62"/>
    </location>
</feature>